<gene>
    <name evidence="2" type="ORF">UFOPK3516_00677</name>
</gene>
<dbReference type="PANTHER" id="PTHR41282:SF1">
    <property type="entry name" value="CONSERVED TRANSMEMBRANE PROTEIN-RELATED"/>
    <property type="match status" value="1"/>
</dbReference>
<sequence>MSMTSPALSRNPMFKDRAKLTPRDEQILHDMASPNAVPEAPMTIEGTIVRSVLSFVVLLIGGAAGWLLVGNLLTNPGMVNVVFTVSGIVAFVLALVNIFKREPVPALILLYAVSEGVLIGGLSRMYNTMWDGIVIQAVAGTALVIAITLALFASGKIRASRRATKVFMIGMFSYIGLMLVNFLLIWLVPGMNPWGIGGISVFGIPLGVIIGILVVLMGAYSLVLNFDYVQRGVANQAPAKYAWSGVFSIMLTVVWLYLQILQILGIARSS</sequence>
<keyword evidence="1" id="KW-1133">Transmembrane helix</keyword>
<feature type="transmembrane region" description="Helical" evidence="1">
    <location>
        <begin position="166"/>
        <end position="188"/>
    </location>
</feature>
<reference evidence="2" key="1">
    <citation type="submission" date="2020-05" db="EMBL/GenBank/DDBJ databases">
        <authorList>
            <person name="Chiriac C."/>
            <person name="Salcher M."/>
            <person name="Ghai R."/>
            <person name="Kavagutti S V."/>
        </authorList>
    </citation>
    <scope>NUCLEOTIDE SEQUENCE</scope>
</reference>
<accession>A0A6J7FSQ6</accession>
<protein>
    <submittedName>
        <fullName evidence="2">Unannotated protein</fullName>
    </submittedName>
</protein>
<feature type="transmembrane region" description="Helical" evidence="1">
    <location>
        <begin position="52"/>
        <end position="73"/>
    </location>
</feature>
<feature type="transmembrane region" description="Helical" evidence="1">
    <location>
        <begin position="194"/>
        <end position="220"/>
    </location>
</feature>
<feature type="transmembrane region" description="Helical" evidence="1">
    <location>
        <begin position="79"/>
        <end position="99"/>
    </location>
</feature>
<proteinExistence type="predicted"/>
<dbReference type="AlphaFoldDB" id="A0A6J7FSQ6"/>
<dbReference type="InterPro" id="IPR010539">
    <property type="entry name" value="BaxI_1-like"/>
</dbReference>
<dbReference type="Pfam" id="PF12811">
    <property type="entry name" value="BaxI_1"/>
    <property type="match status" value="1"/>
</dbReference>
<evidence type="ECO:0000313" key="2">
    <source>
        <dbReference type="EMBL" id="CAB4895800.1"/>
    </source>
</evidence>
<feature type="transmembrane region" description="Helical" evidence="1">
    <location>
        <begin position="133"/>
        <end position="154"/>
    </location>
</feature>
<feature type="transmembrane region" description="Helical" evidence="1">
    <location>
        <begin position="241"/>
        <end position="267"/>
    </location>
</feature>
<dbReference type="PANTHER" id="PTHR41282">
    <property type="entry name" value="CONSERVED TRANSMEMBRANE PROTEIN-RELATED"/>
    <property type="match status" value="1"/>
</dbReference>
<name>A0A6J7FSQ6_9ZZZZ</name>
<organism evidence="2">
    <name type="scientific">freshwater metagenome</name>
    <dbReference type="NCBI Taxonomy" id="449393"/>
    <lineage>
        <taxon>unclassified sequences</taxon>
        <taxon>metagenomes</taxon>
        <taxon>ecological metagenomes</taxon>
    </lineage>
</organism>
<keyword evidence="1" id="KW-0472">Membrane</keyword>
<dbReference type="EMBL" id="CAFBMB010000038">
    <property type="protein sequence ID" value="CAB4895800.1"/>
    <property type="molecule type" value="Genomic_DNA"/>
</dbReference>
<keyword evidence="1" id="KW-0812">Transmembrane</keyword>
<feature type="transmembrane region" description="Helical" evidence="1">
    <location>
        <begin position="106"/>
        <end position="127"/>
    </location>
</feature>
<evidence type="ECO:0000256" key="1">
    <source>
        <dbReference type="SAM" id="Phobius"/>
    </source>
</evidence>